<feature type="transmembrane region" description="Helical" evidence="7">
    <location>
        <begin position="174"/>
        <end position="197"/>
    </location>
</feature>
<proteinExistence type="predicted"/>
<evidence type="ECO:0000256" key="6">
    <source>
        <dbReference type="ARBA" id="ARBA00023136"/>
    </source>
</evidence>
<dbReference type="Proteomes" id="UP000261812">
    <property type="component" value="Chromosome"/>
</dbReference>
<dbReference type="GO" id="GO:0005886">
    <property type="term" value="C:plasma membrane"/>
    <property type="evidence" value="ECO:0007669"/>
    <property type="project" value="UniProtKB-SubCell"/>
</dbReference>
<dbReference type="SUPFAM" id="SSF103473">
    <property type="entry name" value="MFS general substrate transporter"/>
    <property type="match status" value="1"/>
</dbReference>
<keyword evidence="5 7" id="KW-1133">Transmembrane helix</keyword>
<dbReference type="PANTHER" id="PTHR43266">
    <property type="entry name" value="MACROLIDE-EFFLUX PROTEIN"/>
    <property type="match status" value="1"/>
</dbReference>
<name>A0A7D6IQL6_9CYAN</name>
<dbReference type="Gene3D" id="1.20.1250.20">
    <property type="entry name" value="MFS general substrate transporter like domains"/>
    <property type="match status" value="1"/>
</dbReference>
<feature type="transmembrane region" description="Helical" evidence="7">
    <location>
        <begin position="380"/>
        <end position="397"/>
    </location>
</feature>
<keyword evidence="4 7" id="KW-0812">Transmembrane</keyword>
<feature type="transmembrane region" description="Helical" evidence="7">
    <location>
        <begin position="230"/>
        <end position="249"/>
    </location>
</feature>
<dbReference type="RefSeq" id="WP_181494846.1">
    <property type="nucleotide sequence ID" value="NZ_CP032152.1"/>
</dbReference>
<dbReference type="KEGG" id="tsq:D3A95_09905"/>
<dbReference type="GO" id="GO:0022857">
    <property type="term" value="F:transmembrane transporter activity"/>
    <property type="evidence" value="ECO:0007669"/>
    <property type="project" value="InterPro"/>
</dbReference>
<feature type="transmembrane region" description="Helical" evidence="7">
    <location>
        <begin position="349"/>
        <end position="368"/>
    </location>
</feature>
<keyword evidence="2" id="KW-0813">Transport</keyword>
<keyword evidence="9" id="KW-1185">Reference proteome</keyword>
<evidence type="ECO:0000256" key="3">
    <source>
        <dbReference type="ARBA" id="ARBA00022475"/>
    </source>
</evidence>
<feature type="transmembrane region" description="Helical" evidence="7">
    <location>
        <begin position="52"/>
        <end position="76"/>
    </location>
</feature>
<dbReference type="AlphaFoldDB" id="A0A7D6IQL6"/>
<feature type="transmembrane region" description="Helical" evidence="7">
    <location>
        <begin position="289"/>
        <end position="310"/>
    </location>
</feature>
<evidence type="ECO:0000256" key="4">
    <source>
        <dbReference type="ARBA" id="ARBA00022692"/>
    </source>
</evidence>
<keyword evidence="6 7" id="KW-0472">Membrane</keyword>
<feature type="transmembrane region" description="Helical" evidence="7">
    <location>
        <begin position="261"/>
        <end position="282"/>
    </location>
</feature>
<evidence type="ECO:0000313" key="8">
    <source>
        <dbReference type="EMBL" id="QLL29373.1"/>
    </source>
</evidence>
<accession>A0A7D6IQL6</accession>
<dbReference type="CDD" id="cd06173">
    <property type="entry name" value="MFS_MefA_like"/>
    <property type="match status" value="1"/>
</dbReference>
<dbReference type="Pfam" id="PF07690">
    <property type="entry name" value="MFS_1"/>
    <property type="match status" value="2"/>
</dbReference>
<evidence type="ECO:0000256" key="7">
    <source>
        <dbReference type="SAM" id="Phobius"/>
    </source>
</evidence>
<dbReference type="InterPro" id="IPR011701">
    <property type="entry name" value="MFS"/>
</dbReference>
<dbReference type="PANTHER" id="PTHR43266:SF2">
    <property type="entry name" value="MAJOR FACILITATOR SUPERFAMILY (MFS) PROFILE DOMAIN-CONTAINING PROTEIN"/>
    <property type="match status" value="1"/>
</dbReference>
<reference evidence="9" key="1">
    <citation type="submission" date="2018-09" db="EMBL/GenBank/DDBJ databases">
        <title>Complete genome sequence of thermophilic cyanobacteria strain Thermosynechococcus elongatus PKUAC-SCTE542.</title>
        <authorList>
            <person name="Liang Y."/>
            <person name="Tang J."/>
            <person name="Daroch M."/>
        </authorList>
    </citation>
    <scope>NUCLEOTIDE SEQUENCE [LARGE SCALE GENOMIC DNA]</scope>
    <source>
        <strain evidence="9">E542</strain>
    </source>
</reference>
<feature type="transmembrane region" description="Helical" evidence="7">
    <location>
        <begin position="316"/>
        <end position="337"/>
    </location>
</feature>
<gene>
    <name evidence="8" type="ORF">D3A95_09905</name>
</gene>
<evidence type="ECO:0000256" key="5">
    <source>
        <dbReference type="ARBA" id="ARBA00022989"/>
    </source>
</evidence>
<dbReference type="InterPro" id="IPR036259">
    <property type="entry name" value="MFS_trans_sf"/>
</dbReference>
<comment type="subcellular location">
    <subcellularLocation>
        <location evidence="1">Cell membrane</location>
        <topology evidence="1">Multi-pass membrane protein</topology>
    </subcellularLocation>
</comment>
<sequence length="449" mass="48380">MTFQLSPLLQCLRNRAFARLYAAQAINLIGDAFTWLGLGLLAFELAGENSGLWLSTALTLRVVIFVLLAPMAGVLADRLDRKGLMVTTHLVRMVLVSLFPFVSNGWQLYWLVALLSGCHALFTPTYTATLPLITTAEECPQAIALSNATYQLLSVLGPALAGSVAALFSTCSVFFLDALTFLVAAVLIAGLPTALIVSREGSVPPRRGLLEELSVGSQCLWWDAAMRYGLLLQLVAAIAGAEILVNTVGYVQGTLQAGSQAYGSIMAALGVGATLAAVIWGSSCHRMSAVAVMGLGGILTVLPLLAAYGANVPSLALLWAIAGIGKTLVNVPMQTVVAERVAVDLQGRVYGAQFAWSHLWWVLAYPLAGWFGSQFPAQHFFYAGLSSMVLFIAFVVLTQPWHLRHLPAGFWHSHPHDHSSEHDHCHRLQGLVGEHQHLHFHCRQATAIR</sequence>
<keyword evidence="3" id="KW-1003">Cell membrane</keyword>
<dbReference type="EMBL" id="CP032152">
    <property type="protein sequence ID" value="QLL29373.1"/>
    <property type="molecule type" value="Genomic_DNA"/>
</dbReference>
<feature type="transmembrane region" description="Helical" evidence="7">
    <location>
        <begin position="83"/>
        <end position="102"/>
    </location>
</feature>
<evidence type="ECO:0000313" key="9">
    <source>
        <dbReference type="Proteomes" id="UP000261812"/>
    </source>
</evidence>
<organism evidence="8 9">
    <name type="scientific">Thermosynechococcus sichuanensis E542</name>
    <dbReference type="NCBI Taxonomy" id="2016101"/>
    <lineage>
        <taxon>Bacteria</taxon>
        <taxon>Bacillati</taxon>
        <taxon>Cyanobacteriota</taxon>
        <taxon>Cyanophyceae</taxon>
        <taxon>Acaryochloridales</taxon>
        <taxon>Thermosynechococcaceae</taxon>
        <taxon>Thermosynechococcus</taxon>
        <taxon>Thermosynechococcus sichuanensis</taxon>
    </lineage>
</organism>
<protein>
    <submittedName>
        <fullName evidence="8">MFS transporter</fullName>
    </submittedName>
</protein>
<feature type="transmembrane region" description="Helical" evidence="7">
    <location>
        <begin position="21"/>
        <end position="46"/>
    </location>
</feature>
<evidence type="ECO:0000256" key="2">
    <source>
        <dbReference type="ARBA" id="ARBA00022448"/>
    </source>
</evidence>
<evidence type="ECO:0000256" key="1">
    <source>
        <dbReference type="ARBA" id="ARBA00004651"/>
    </source>
</evidence>